<keyword evidence="5" id="KW-1185">Reference proteome</keyword>
<proteinExistence type="inferred from homology"/>
<name>A0AAD2A8E8_9LAMI</name>
<reference evidence="4" key="1">
    <citation type="submission" date="2023-05" db="EMBL/GenBank/DDBJ databases">
        <authorList>
            <person name="Huff M."/>
        </authorList>
    </citation>
    <scope>NUCLEOTIDE SEQUENCE</scope>
</reference>
<dbReference type="GO" id="GO:0005524">
    <property type="term" value="F:ATP binding"/>
    <property type="evidence" value="ECO:0007669"/>
    <property type="project" value="UniProtKB-KW"/>
</dbReference>
<gene>
    <name evidence="4" type="ORF">FPE_LOCUS30583</name>
</gene>
<dbReference type="GO" id="GO:0005739">
    <property type="term" value="C:mitochondrion"/>
    <property type="evidence" value="ECO:0007669"/>
    <property type="project" value="TreeGrafter"/>
</dbReference>
<protein>
    <recommendedName>
        <fullName evidence="6">AFG1-like ATPase</fullName>
    </recommendedName>
</protein>
<evidence type="ECO:0000313" key="4">
    <source>
        <dbReference type="EMBL" id="CAI9783153.1"/>
    </source>
</evidence>
<dbReference type="EMBL" id="OU503054">
    <property type="protein sequence ID" value="CAI9783153.1"/>
    <property type="molecule type" value="Genomic_DNA"/>
</dbReference>
<organism evidence="4 5">
    <name type="scientific">Fraxinus pennsylvanica</name>
    <dbReference type="NCBI Taxonomy" id="56036"/>
    <lineage>
        <taxon>Eukaryota</taxon>
        <taxon>Viridiplantae</taxon>
        <taxon>Streptophyta</taxon>
        <taxon>Embryophyta</taxon>
        <taxon>Tracheophyta</taxon>
        <taxon>Spermatophyta</taxon>
        <taxon>Magnoliopsida</taxon>
        <taxon>eudicotyledons</taxon>
        <taxon>Gunneridae</taxon>
        <taxon>Pentapetalae</taxon>
        <taxon>asterids</taxon>
        <taxon>lamiids</taxon>
        <taxon>Lamiales</taxon>
        <taxon>Oleaceae</taxon>
        <taxon>Oleeae</taxon>
        <taxon>Fraxinus</taxon>
    </lineage>
</organism>
<keyword evidence="3" id="KW-0067">ATP-binding</keyword>
<evidence type="ECO:0000256" key="3">
    <source>
        <dbReference type="ARBA" id="ARBA00022840"/>
    </source>
</evidence>
<evidence type="ECO:0008006" key="6">
    <source>
        <dbReference type="Google" id="ProtNLM"/>
    </source>
</evidence>
<dbReference type="GO" id="GO:0009507">
    <property type="term" value="C:chloroplast"/>
    <property type="evidence" value="ECO:0007669"/>
    <property type="project" value="TreeGrafter"/>
</dbReference>
<comment type="similarity">
    <text evidence="1">Belongs to the AFG1 ATPase family.</text>
</comment>
<dbReference type="GO" id="GO:0016887">
    <property type="term" value="F:ATP hydrolysis activity"/>
    <property type="evidence" value="ECO:0007669"/>
    <property type="project" value="InterPro"/>
</dbReference>
<dbReference type="PANTHER" id="PTHR12169:SF29">
    <property type="entry name" value="AFG1-LIKE ATPASE FAMILY PROTEIN"/>
    <property type="match status" value="1"/>
</dbReference>
<evidence type="ECO:0000313" key="5">
    <source>
        <dbReference type="Proteomes" id="UP000834106"/>
    </source>
</evidence>
<dbReference type="AlphaFoldDB" id="A0AAD2A8E8"/>
<dbReference type="PANTHER" id="PTHR12169">
    <property type="entry name" value="ATPASE N2B"/>
    <property type="match status" value="1"/>
</dbReference>
<evidence type="ECO:0000256" key="1">
    <source>
        <dbReference type="ARBA" id="ARBA00010322"/>
    </source>
</evidence>
<accession>A0AAD2A8E8</accession>
<dbReference type="Gene3D" id="3.40.50.300">
    <property type="entry name" value="P-loop containing nucleotide triphosphate hydrolases"/>
    <property type="match status" value="1"/>
</dbReference>
<dbReference type="Proteomes" id="UP000834106">
    <property type="component" value="Chromosome 19"/>
</dbReference>
<dbReference type="Pfam" id="PF03969">
    <property type="entry name" value="AFG1_ATPase"/>
    <property type="match status" value="1"/>
</dbReference>
<evidence type="ECO:0000256" key="2">
    <source>
        <dbReference type="ARBA" id="ARBA00022741"/>
    </source>
</evidence>
<dbReference type="InterPro" id="IPR027417">
    <property type="entry name" value="P-loop_NTPase"/>
</dbReference>
<dbReference type="InterPro" id="IPR005654">
    <property type="entry name" value="ATPase_AFG1-like"/>
</dbReference>
<sequence>MDLLNLAEAALRPSNEPSAEENNEVYEGDSQLPQRVLESENLHIILEYCKRVDLSEYIRKHQGKLHEETVSHFMQPQVYSSYAPVKGLYLYGGLGAGKTMLMDLFFDQLPCNWRKKRIHLHDFMLDVHSRLQVVPHIIDGIQQ</sequence>
<keyword evidence="2" id="KW-0547">Nucleotide-binding</keyword>